<gene>
    <name evidence="2" type="ORF">ES332_D02G095100v1</name>
</gene>
<evidence type="ECO:0000256" key="1">
    <source>
        <dbReference type="SAM" id="MobiDB-lite"/>
    </source>
</evidence>
<reference evidence="2 3" key="1">
    <citation type="submission" date="2019-07" db="EMBL/GenBank/DDBJ databases">
        <title>WGS assembly of Gossypium tomentosum.</title>
        <authorList>
            <person name="Chen Z.J."/>
            <person name="Sreedasyam A."/>
            <person name="Ando A."/>
            <person name="Song Q."/>
            <person name="De L."/>
            <person name="Hulse-Kemp A."/>
            <person name="Ding M."/>
            <person name="Ye W."/>
            <person name="Kirkbride R."/>
            <person name="Jenkins J."/>
            <person name="Plott C."/>
            <person name="Lovell J."/>
            <person name="Lin Y.-M."/>
            <person name="Vaughn R."/>
            <person name="Liu B."/>
            <person name="Li W."/>
            <person name="Simpson S."/>
            <person name="Scheffler B."/>
            <person name="Saski C."/>
            <person name="Grover C."/>
            <person name="Hu G."/>
            <person name="Conover J."/>
            <person name="Carlson J."/>
            <person name="Shu S."/>
            <person name="Boston L."/>
            <person name="Williams M."/>
            <person name="Peterson D."/>
            <person name="Mcgee K."/>
            <person name="Jones D."/>
            <person name="Wendel J."/>
            <person name="Stelly D."/>
            <person name="Grimwood J."/>
            <person name="Schmutz J."/>
        </authorList>
    </citation>
    <scope>NUCLEOTIDE SEQUENCE [LARGE SCALE GENOMIC DNA]</scope>
    <source>
        <strain evidence="2">7179.01</strain>
    </source>
</reference>
<evidence type="ECO:0000313" key="2">
    <source>
        <dbReference type="EMBL" id="TYH82914.1"/>
    </source>
</evidence>
<accession>A0A5D2LV41</accession>
<dbReference type="AlphaFoldDB" id="A0A5D2LV41"/>
<evidence type="ECO:0000313" key="3">
    <source>
        <dbReference type="Proteomes" id="UP000322667"/>
    </source>
</evidence>
<dbReference type="Proteomes" id="UP000322667">
    <property type="component" value="Chromosome D02"/>
</dbReference>
<protein>
    <recommendedName>
        <fullName evidence="4">BZIP domain-containing protein</fullName>
    </recommendedName>
</protein>
<proteinExistence type="predicted"/>
<organism evidence="2 3">
    <name type="scientific">Gossypium tomentosum</name>
    <name type="common">Hawaiian cotton</name>
    <name type="synonym">Gossypium sandvicense</name>
    <dbReference type="NCBI Taxonomy" id="34277"/>
    <lineage>
        <taxon>Eukaryota</taxon>
        <taxon>Viridiplantae</taxon>
        <taxon>Streptophyta</taxon>
        <taxon>Embryophyta</taxon>
        <taxon>Tracheophyta</taxon>
        <taxon>Spermatophyta</taxon>
        <taxon>Magnoliopsida</taxon>
        <taxon>eudicotyledons</taxon>
        <taxon>Gunneridae</taxon>
        <taxon>Pentapetalae</taxon>
        <taxon>rosids</taxon>
        <taxon>malvids</taxon>
        <taxon>Malvales</taxon>
        <taxon>Malvaceae</taxon>
        <taxon>Malvoideae</taxon>
        <taxon>Gossypium</taxon>
    </lineage>
</organism>
<dbReference type="EMBL" id="CM017624">
    <property type="protein sequence ID" value="TYH82914.1"/>
    <property type="molecule type" value="Genomic_DNA"/>
</dbReference>
<name>A0A5D2LV41_GOSTO</name>
<evidence type="ECO:0008006" key="4">
    <source>
        <dbReference type="Google" id="ProtNLM"/>
    </source>
</evidence>
<feature type="region of interest" description="Disordered" evidence="1">
    <location>
        <begin position="86"/>
        <end position="112"/>
    </location>
</feature>
<sequence length="112" mass="12589">MEEINWDTLLLEVDLPDLGDILDNEPKQIEEIEKVLMGDDNFNHRVETQSVPDDDFLADLLVDSPPCSGGNVVGVDGGDLHKQSQTHININKDDPIAKKQKRQLRNKDAAMR</sequence>
<keyword evidence="3" id="KW-1185">Reference proteome</keyword>